<dbReference type="Proteomes" id="UP001242129">
    <property type="component" value="Unassembled WGS sequence"/>
</dbReference>
<dbReference type="PROSITE" id="PS50931">
    <property type="entry name" value="HTH_LYSR"/>
    <property type="match status" value="1"/>
</dbReference>
<dbReference type="InterPro" id="IPR050950">
    <property type="entry name" value="HTH-type_LysR_regulators"/>
</dbReference>
<evidence type="ECO:0000256" key="1">
    <source>
        <dbReference type="ARBA" id="ARBA00009437"/>
    </source>
</evidence>
<dbReference type="GO" id="GO:0005829">
    <property type="term" value="C:cytosol"/>
    <property type="evidence" value="ECO:0007669"/>
    <property type="project" value="TreeGrafter"/>
</dbReference>
<dbReference type="InterPro" id="IPR036388">
    <property type="entry name" value="WH-like_DNA-bd_sf"/>
</dbReference>
<feature type="domain" description="HTH lysR-type" evidence="5">
    <location>
        <begin position="14"/>
        <end position="71"/>
    </location>
</feature>
<dbReference type="Pfam" id="PF00126">
    <property type="entry name" value="HTH_1"/>
    <property type="match status" value="1"/>
</dbReference>
<dbReference type="PANTHER" id="PTHR30419">
    <property type="entry name" value="HTH-TYPE TRANSCRIPTIONAL REGULATOR YBHD"/>
    <property type="match status" value="1"/>
</dbReference>
<protein>
    <submittedName>
        <fullName evidence="7">LysR family transcriptional regulator</fullName>
    </submittedName>
</protein>
<dbReference type="Pfam" id="PF03466">
    <property type="entry name" value="LysR_substrate"/>
    <property type="match status" value="1"/>
</dbReference>
<keyword evidence="4" id="KW-0804">Transcription</keyword>
<dbReference type="Gene3D" id="1.10.10.10">
    <property type="entry name" value="Winged helix-like DNA-binding domain superfamily/Winged helix DNA-binding domain"/>
    <property type="match status" value="1"/>
</dbReference>
<dbReference type="AlphaFoldDB" id="A0A6N1MXF5"/>
<dbReference type="InterPro" id="IPR000847">
    <property type="entry name" value="LysR_HTH_N"/>
</dbReference>
<gene>
    <name evidence="7" type="ORF">FOB19_14000</name>
    <name evidence="6" type="ORF">Q8G51_16695</name>
</gene>
<evidence type="ECO:0000313" key="8">
    <source>
        <dbReference type="Proteomes" id="UP000509126"/>
    </source>
</evidence>
<reference evidence="6" key="2">
    <citation type="submission" date="2023-07" db="EMBL/GenBank/DDBJ databases">
        <title>Dynamics of blaOXA-23 gene transmission in Acinetobacter spp. from contaminated veterinary surfaces.</title>
        <authorList>
            <person name="Moreira Da Silva J."/>
            <person name="Menezes J."/>
            <person name="Fernandes L."/>
            <person name="Marques C."/>
            <person name="Amaral A."/>
            <person name="Timofte D."/>
            <person name="Pomba C."/>
        </authorList>
    </citation>
    <scope>NUCLEOTIDE SEQUENCE</scope>
    <source>
        <strain evidence="6">CMVB11Z4A1</strain>
    </source>
</reference>
<evidence type="ECO:0000313" key="6">
    <source>
        <dbReference type="EMBL" id="MDP1449370.1"/>
    </source>
</evidence>
<evidence type="ECO:0000313" key="7">
    <source>
        <dbReference type="EMBL" id="QKU22407.1"/>
    </source>
</evidence>
<dbReference type="RefSeq" id="WP_004730425.1">
    <property type="nucleotide sequence ID" value="NZ_CP054803.1"/>
</dbReference>
<keyword evidence="3" id="KW-0238">DNA-binding</keyword>
<dbReference type="Proteomes" id="UP000509126">
    <property type="component" value="Chromosome"/>
</dbReference>
<dbReference type="SUPFAM" id="SSF46785">
    <property type="entry name" value="Winged helix' DNA-binding domain"/>
    <property type="match status" value="1"/>
</dbReference>
<dbReference type="EMBL" id="CP054803">
    <property type="protein sequence ID" value="QKU22407.1"/>
    <property type="molecule type" value="Genomic_DNA"/>
</dbReference>
<dbReference type="GO" id="GO:0003700">
    <property type="term" value="F:DNA-binding transcription factor activity"/>
    <property type="evidence" value="ECO:0007669"/>
    <property type="project" value="InterPro"/>
</dbReference>
<reference evidence="7 8" key="1">
    <citation type="submission" date="2019-11" db="EMBL/GenBank/DDBJ databases">
        <title>FDA dAtabase for Regulatory Grade micrObial Sequences (FDA-ARGOS): Supporting development and validation of Infectious Disease Dx tests.</title>
        <authorList>
            <person name="Patel R."/>
            <person name="Rucinski S."/>
            <person name="Tallon L."/>
            <person name="Sadzewicz L."/>
            <person name="Vavikolanu K."/>
            <person name="Mehta A."/>
            <person name="Aluvathingal J."/>
            <person name="Nadendla S."/>
            <person name="Nandy P."/>
            <person name="Geyer C."/>
            <person name="Yan Y."/>
            <person name="Sichtig H."/>
        </authorList>
    </citation>
    <scope>NUCLEOTIDE SEQUENCE [LARGE SCALE GENOMIC DNA]</scope>
    <source>
        <strain evidence="7 8">FDAARGOS_557</strain>
    </source>
</reference>
<keyword evidence="2" id="KW-0805">Transcription regulation</keyword>
<dbReference type="PANTHER" id="PTHR30419:SF8">
    <property type="entry name" value="NITROGEN ASSIMILATION TRANSCRIPTIONAL ACTIVATOR-RELATED"/>
    <property type="match status" value="1"/>
</dbReference>
<evidence type="ECO:0000256" key="2">
    <source>
        <dbReference type="ARBA" id="ARBA00023015"/>
    </source>
</evidence>
<name>A0A6N1MXF5_ACILW</name>
<organism evidence="7 8">
    <name type="scientific">Acinetobacter lwoffii</name>
    <dbReference type="NCBI Taxonomy" id="28090"/>
    <lineage>
        <taxon>Bacteria</taxon>
        <taxon>Pseudomonadati</taxon>
        <taxon>Pseudomonadota</taxon>
        <taxon>Gammaproteobacteria</taxon>
        <taxon>Moraxellales</taxon>
        <taxon>Moraxellaceae</taxon>
        <taxon>Acinetobacter</taxon>
    </lineage>
</organism>
<evidence type="ECO:0000256" key="4">
    <source>
        <dbReference type="ARBA" id="ARBA00023163"/>
    </source>
</evidence>
<dbReference type="InterPro" id="IPR005119">
    <property type="entry name" value="LysR_subst-bd"/>
</dbReference>
<dbReference type="InterPro" id="IPR036390">
    <property type="entry name" value="WH_DNA-bd_sf"/>
</dbReference>
<dbReference type="SUPFAM" id="SSF53850">
    <property type="entry name" value="Periplasmic binding protein-like II"/>
    <property type="match status" value="1"/>
</dbReference>
<evidence type="ECO:0000259" key="5">
    <source>
        <dbReference type="PROSITE" id="PS50931"/>
    </source>
</evidence>
<sequence>MDRNLQFLAPLNGINEKRLRYFYTVMMFGSMRKAADILNIEQSAMSRQIQLFESELKINLFKRKGRHIIPTEAAYLVLEYFKENKNRENELFDSLFQLQSSQLGKVNIVSSESYMQHMIYDVLRHVHYKYPNLEIQLELMSAQHVVRHIVDSLAHIGLAYNPPFHTDISTIAHKTEPFILAVPAGHPLAKLKHRICLPEISDYKFALMPVGHGFRQLLDSEMVRLQVNLNIGLTTNSIYALKNYVVAGHGISAMRYADIADAVKEGQAVALTIDSELCNTAQTQLMVRKNTHLSESKHLLIERIRSSFDLLF</sequence>
<evidence type="ECO:0000256" key="3">
    <source>
        <dbReference type="ARBA" id="ARBA00023125"/>
    </source>
</evidence>
<proteinExistence type="inferred from homology"/>
<dbReference type="GO" id="GO:0003677">
    <property type="term" value="F:DNA binding"/>
    <property type="evidence" value="ECO:0007669"/>
    <property type="project" value="UniProtKB-KW"/>
</dbReference>
<dbReference type="EMBL" id="JAUUUS010000346">
    <property type="protein sequence ID" value="MDP1449370.1"/>
    <property type="molecule type" value="Genomic_DNA"/>
</dbReference>
<comment type="similarity">
    <text evidence="1">Belongs to the LysR transcriptional regulatory family.</text>
</comment>
<accession>A0A6N1MXF5</accession>
<dbReference type="Gene3D" id="3.40.190.290">
    <property type="match status" value="1"/>
</dbReference>